<evidence type="ECO:0000313" key="1">
    <source>
        <dbReference type="EMBL" id="RAH48033.1"/>
    </source>
</evidence>
<sequence length="349" mass="38097">MMLATQPVYQQQQQQQQQQQEHQFSNPIHTTATAPFARTHSHCSTPTRPSPLSPRRHHSSPFSSSSTMTTPSTPNTSNNNNNNNNRNLFSSPLANTANAGAAPTDPETPLTTFLPSSPLQPDASSASYFGSPVQKPFFAATTTAGPLFSFDPDNTKETTTSPIASSTNNPSRFATRYAAQIANPLANAAARSTRPYTGTSASPAARTTRRNAFLNRVKRDRADGRFENRGEQLVLLEHVAEQKRWGEAMRRSAVSEFGLGLDGLVEEEEAERDDEGESEGAEMDALDHYLLEQERGAFAAEEMGVERGYDAPGSGSGSFSDEDYDDIFMELVGETGMEEFAHSQEMDMS</sequence>
<name>A0ACD1GFT2_9EURO</name>
<reference evidence="1" key="1">
    <citation type="submission" date="2018-02" db="EMBL/GenBank/DDBJ databases">
        <title>The genomes of Aspergillus section Nigri reveals drivers in fungal speciation.</title>
        <authorList>
            <consortium name="DOE Joint Genome Institute"/>
            <person name="Vesth T.C."/>
            <person name="Nybo J."/>
            <person name="Theobald S."/>
            <person name="Brandl J."/>
            <person name="Frisvad J.C."/>
            <person name="Nielsen K.F."/>
            <person name="Lyhne E.K."/>
            <person name="Kogle M.E."/>
            <person name="Kuo A."/>
            <person name="Riley R."/>
            <person name="Clum A."/>
            <person name="Nolan M."/>
            <person name="Lipzen A."/>
            <person name="Salamov A."/>
            <person name="Henrissat B."/>
            <person name="Wiebenga A."/>
            <person name="De vries R.P."/>
            <person name="Grigoriev I.V."/>
            <person name="Mortensen U.H."/>
            <person name="Andersen M.R."/>
            <person name="Baker S.E."/>
        </authorList>
    </citation>
    <scope>NUCLEOTIDE SEQUENCE</scope>
    <source>
        <strain evidence="1">CBS 621.78</strain>
    </source>
</reference>
<dbReference type="EMBL" id="KZ825326">
    <property type="protein sequence ID" value="RAH48033.1"/>
    <property type="molecule type" value="Genomic_DNA"/>
</dbReference>
<dbReference type="Proteomes" id="UP000249057">
    <property type="component" value="Unassembled WGS sequence"/>
</dbReference>
<organism evidence="1 2">
    <name type="scientific">Aspergillus brunneoviolaceus CBS 621.78</name>
    <dbReference type="NCBI Taxonomy" id="1450534"/>
    <lineage>
        <taxon>Eukaryota</taxon>
        <taxon>Fungi</taxon>
        <taxon>Dikarya</taxon>
        <taxon>Ascomycota</taxon>
        <taxon>Pezizomycotina</taxon>
        <taxon>Eurotiomycetes</taxon>
        <taxon>Eurotiomycetidae</taxon>
        <taxon>Eurotiales</taxon>
        <taxon>Aspergillaceae</taxon>
        <taxon>Aspergillus</taxon>
        <taxon>Aspergillus subgen. Circumdati</taxon>
    </lineage>
</organism>
<gene>
    <name evidence="1" type="ORF">BO95DRAFT_64723</name>
</gene>
<accession>A0ACD1GFT2</accession>
<protein>
    <submittedName>
        <fullName evidence="1">Uncharacterized protein</fullName>
    </submittedName>
</protein>
<evidence type="ECO:0000313" key="2">
    <source>
        <dbReference type="Proteomes" id="UP000249057"/>
    </source>
</evidence>
<proteinExistence type="predicted"/>
<keyword evidence="2" id="KW-1185">Reference proteome</keyword>